<organism evidence="2">
    <name type="scientific">uncultured marine group II/III euryarchaeote KM3_98_B01</name>
    <dbReference type="NCBI Taxonomy" id="1456546"/>
    <lineage>
        <taxon>Archaea</taxon>
        <taxon>Methanobacteriati</taxon>
        <taxon>Methanobacteriota</taxon>
        <taxon>environmental samples</taxon>
    </lineage>
</organism>
<dbReference type="AlphaFoldDB" id="A0A075HZI1"/>
<feature type="compositionally biased region" description="Pro residues" evidence="1">
    <location>
        <begin position="39"/>
        <end position="51"/>
    </location>
</feature>
<accession>A0A075HZI1</accession>
<reference evidence="2" key="1">
    <citation type="journal article" date="2014" name="Genome Biol. Evol.">
        <title>Pangenome evidence for extensive interdomain horizontal transfer affecting lineage core and shell genes in uncultured planktonic thaumarchaeota and euryarchaeota.</title>
        <authorList>
            <person name="Deschamps P."/>
            <person name="Zivanovic Y."/>
            <person name="Moreira D."/>
            <person name="Rodriguez-Valera F."/>
            <person name="Lopez-Garcia P."/>
        </authorList>
    </citation>
    <scope>NUCLEOTIDE SEQUENCE</scope>
</reference>
<feature type="region of interest" description="Disordered" evidence="1">
    <location>
        <begin position="1"/>
        <end position="92"/>
    </location>
</feature>
<feature type="compositionally biased region" description="Polar residues" evidence="1">
    <location>
        <begin position="54"/>
        <end position="66"/>
    </location>
</feature>
<name>A0A075HZI1_9EURY</name>
<evidence type="ECO:0000256" key="1">
    <source>
        <dbReference type="SAM" id="MobiDB-lite"/>
    </source>
</evidence>
<protein>
    <submittedName>
        <fullName evidence="2">Uncharacterized protein</fullName>
    </submittedName>
</protein>
<sequence length="260" mass="29182">MSDEEDDTFDDLPLPPLPPGLSIPPPPPPLSPLDMEIPEIPPMPTPPPPPGISLSETEVSHSTVSNEPEDDDFQSAWERRKSENPALATEKRDQMYGHIDRIATGEVGTLLDRFSDRFGSELDREIIVLRKKQQQDMRDIKPTVELISPPDEEFEEEMVEEESMDEETTDEDNFANFFVVVNDLLGGMPDDFVESFVASDDFSLFESVGSDPEGTSEDDRSSFFQMINRVLGELPDDMVKEFVQSPGFGVFQEMGTIYGE</sequence>
<feature type="compositionally biased region" description="Pro residues" evidence="1">
    <location>
        <begin position="13"/>
        <end position="31"/>
    </location>
</feature>
<dbReference type="EMBL" id="KF901181">
    <property type="protein sequence ID" value="AIF21064.1"/>
    <property type="molecule type" value="Genomic_DNA"/>
</dbReference>
<feature type="compositionally biased region" description="Basic and acidic residues" evidence="1">
    <location>
        <begin position="77"/>
        <end position="92"/>
    </location>
</feature>
<proteinExistence type="predicted"/>
<feature type="compositionally biased region" description="Acidic residues" evidence="1">
    <location>
        <begin position="1"/>
        <end position="10"/>
    </location>
</feature>
<evidence type="ECO:0000313" key="2">
    <source>
        <dbReference type="EMBL" id="AIF21064.1"/>
    </source>
</evidence>